<dbReference type="PANTHER" id="PTHR30478:SF0">
    <property type="entry name" value="BETA SLIDING CLAMP"/>
    <property type="match status" value="1"/>
</dbReference>
<dbReference type="GO" id="GO:0005737">
    <property type="term" value="C:cytoplasm"/>
    <property type="evidence" value="ECO:0007669"/>
    <property type="project" value="UniProtKB-SubCell"/>
</dbReference>
<evidence type="ECO:0000313" key="14">
    <source>
        <dbReference type="EMBL" id="MBB4837277.1"/>
    </source>
</evidence>
<keyword evidence="7 10" id="KW-0235">DNA replication</keyword>
<dbReference type="AlphaFoldDB" id="A0A7W7JXP1"/>
<dbReference type="SMART" id="SM00480">
    <property type="entry name" value="POL3Bc"/>
    <property type="match status" value="1"/>
</dbReference>
<sequence length="373" mass="39625">MAGPLFTCEAKALAGALRSVREVVERTNTIVILGNVLIEADAAGTVRVTCSNLSIEATRVVAAQVREPGAITVPASRFTDVVGAMEDGAQVECDASGDGGKMLVKSGRSRFTFATLPAKDFPGMVFGASATTIEMPALTLNDALVTVRPAISTEETRYYLCGVFFHVREEKLRFAATDGHRLARVVIPMPDGAADLPDTIVSTAVIDLVKKNLPDGDANVRIEFSGAKVRFSIGDLVITAKAVEGTYPEYTRVIPPKPSQRIEVDRDALSKGLKRVLLANDDKTRSVKLSVTPSALAITSASTVVDGSEEVPCEAKIKGGEFVVGFNGRYLSDLLGVLDVDSVIFESDEPTAPTLITSPGRPDATLVLMPMRV</sequence>
<dbReference type="InterPro" id="IPR022634">
    <property type="entry name" value="DNA_polIII_beta_N"/>
</dbReference>
<protein>
    <recommendedName>
        <fullName evidence="3 10">Beta sliding clamp</fullName>
    </recommendedName>
</protein>
<dbReference type="GO" id="GO:0006271">
    <property type="term" value="P:DNA strand elongation involved in DNA replication"/>
    <property type="evidence" value="ECO:0007669"/>
    <property type="project" value="TreeGrafter"/>
</dbReference>
<dbReference type="PANTHER" id="PTHR30478">
    <property type="entry name" value="DNA POLYMERASE III SUBUNIT BETA"/>
    <property type="match status" value="1"/>
</dbReference>
<dbReference type="Pfam" id="PF00712">
    <property type="entry name" value="DNA_pol3_beta"/>
    <property type="match status" value="1"/>
</dbReference>
<feature type="domain" description="DNA polymerase III beta sliding clamp C-terminal" evidence="13">
    <location>
        <begin position="252"/>
        <end position="372"/>
    </location>
</feature>
<keyword evidence="9" id="KW-0238">DNA-binding</keyword>
<dbReference type="CDD" id="cd00140">
    <property type="entry name" value="beta_clamp"/>
    <property type="match status" value="1"/>
</dbReference>
<evidence type="ECO:0000259" key="13">
    <source>
        <dbReference type="Pfam" id="PF02768"/>
    </source>
</evidence>
<dbReference type="InterPro" id="IPR046938">
    <property type="entry name" value="DNA_clamp_sf"/>
</dbReference>
<keyword evidence="4 10" id="KW-0963">Cytoplasm</keyword>
<dbReference type="Pfam" id="PF02768">
    <property type="entry name" value="DNA_pol3_beta_3"/>
    <property type="match status" value="1"/>
</dbReference>
<evidence type="ECO:0000256" key="6">
    <source>
        <dbReference type="ARBA" id="ARBA00022695"/>
    </source>
</evidence>
<evidence type="ECO:0000256" key="4">
    <source>
        <dbReference type="ARBA" id="ARBA00022490"/>
    </source>
</evidence>
<feature type="domain" description="DNA polymerase III beta sliding clamp N-terminal" evidence="11">
    <location>
        <begin position="6"/>
        <end position="124"/>
    </location>
</feature>
<proteinExistence type="inferred from homology"/>
<evidence type="ECO:0000256" key="7">
    <source>
        <dbReference type="ARBA" id="ARBA00022705"/>
    </source>
</evidence>
<dbReference type="SUPFAM" id="SSF55979">
    <property type="entry name" value="DNA clamp"/>
    <property type="match status" value="3"/>
</dbReference>
<dbReference type="EMBL" id="JACHLN010000001">
    <property type="protein sequence ID" value="MBB4837277.1"/>
    <property type="molecule type" value="Genomic_DNA"/>
</dbReference>
<dbReference type="GO" id="GO:0003677">
    <property type="term" value="F:DNA binding"/>
    <property type="evidence" value="ECO:0007669"/>
    <property type="project" value="UniProtKB-UniRule"/>
</dbReference>
<keyword evidence="6 10" id="KW-0548">Nucleotidyltransferase</keyword>
<dbReference type="InterPro" id="IPR022635">
    <property type="entry name" value="DNA_polIII_beta_C"/>
</dbReference>
<dbReference type="PIRSF" id="PIRSF000804">
    <property type="entry name" value="DNA_pol_III_b"/>
    <property type="match status" value="1"/>
</dbReference>
<dbReference type="InterPro" id="IPR001001">
    <property type="entry name" value="DNA_polIII_beta"/>
</dbReference>
<dbReference type="Pfam" id="PF02767">
    <property type="entry name" value="DNA_pol3_beta_2"/>
    <property type="match status" value="1"/>
</dbReference>
<evidence type="ECO:0000259" key="12">
    <source>
        <dbReference type="Pfam" id="PF02767"/>
    </source>
</evidence>
<comment type="subcellular location">
    <subcellularLocation>
        <location evidence="1 10">Cytoplasm</location>
    </subcellularLocation>
</comment>
<evidence type="ECO:0000256" key="10">
    <source>
        <dbReference type="PIRNR" id="PIRNR000804"/>
    </source>
</evidence>
<accession>A0A7W7JXP1</accession>
<evidence type="ECO:0000259" key="11">
    <source>
        <dbReference type="Pfam" id="PF00712"/>
    </source>
</evidence>
<dbReference type="RefSeq" id="WP_184161565.1">
    <property type="nucleotide sequence ID" value="NZ_JACHLN010000001.1"/>
</dbReference>
<evidence type="ECO:0000256" key="1">
    <source>
        <dbReference type="ARBA" id="ARBA00004496"/>
    </source>
</evidence>
<evidence type="ECO:0000256" key="5">
    <source>
        <dbReference type="ARBA" id="ARBA00022679"/>
    </source>
</evidence>
<gene>
    <name evidence="14" type="ORF">HNP52_000328</name>
</gene>
<dbReference type="Gene3D" id="3.10.150.10">
    <property type="entry name" value="DNA Polymerase III, subunit A, domain 2"/>
    <property type="match status" value="3"/>
</dbReference>
<evidence type="ECO:0000313" key="15">
    <source>
        <dbReference type="Proteomes" id="UP000575241"/>
    </source>
</evidence>
<dbReference type="GO" id="GO:0003887">
    <property type="term" value="F:DNA-directed DNA polymerase activity"/>
    <property type="evidence" value="ECO:0007669"/>
    <property type="project" value="UniProtKB-UniRule"/>
</dbReference>
<dbReference type="NCBIfam" id="TIGR00663">
    <property type="entry name" value="dnan"/>
    <property type="match status" value="1"/>
</dbReference>
<comment type="similarity">
    <text evidence="2 10">Belongs to the beta sliding clamp family.</text>
</comment>
<evidence type="ECO:0000256" key="8">
    <source>
        <dbReference type="ARBA" id="ARBA00022932"/>
    </source>
</evidence>
<organism evidence="14 15">
    <name type="scientific">Sphingomonas kyeonggiensis</name>
    <dbReference type="NCBI Taxonomy" id="1268553"/>
    <lineage>
        <taxon>Bacteria</taxon>
        <taxon>Pseudomonadati</taxon>
        <taxon>Pseudomonadota</taxon>
        <taxon>Alphaproteobacteria</taxon>
        <taxon>Sphingomonadales</taxon>
        <taxon>Sphingomonadaceae</taxon>
        <taxon>Sphingomonas</taxon>
    </lineage>
</organism>
<name>A0A7W7JXP1_9SPHN</name>
<comment type="subunit">
    <text evidence="10">Forms a ring-shaped head-to-tail homodimer around DNA.</text>
</comment>
<feature type="domain" description="DNA polymerase III beta sliding clamp central" evidence="12">
    <location>
        <begin position="139"/>
        <end position="249"/>
    </location>
</feature>
<comment type="caution">
    <text evidence="14">The sequence shown here is derived from an EMBL/GenBank/DDBJ whole genome shotgun (WGS) entry which is preliminary data.</text>
</comment>
<dbReference type="Proteomes" id="UP000575241">
    <property type="component" value="Unassembled WGS sequence"/>
</dbReference>
<keyword evidence="15" id="KW-1185">Reference proteome</keyword>
<keyword evidence="8 10" id="KW-0239">DNA-directed DNA polymerase</keyword>
<dbReference type="GO" id="GO:0009360">
    <property type="term" value="C:DNA polymerase III complex"/>
    <property type="evidence" value="ECO:0007669"/>
    <property type="project" value="InterPro"/>
</dbReference>
<evidence type="ECO:0000256" key="9">
    <source>
        <dbReference type="ARBA" id="ARBA00023125"/>
    </source>
</evidence>
<dbReference type="GO" id="GO:0008408">
    <property type="term" value="F:3'-5' exonuclease activity"/>
    <property type="evidence" value="ECO:0007669"/>
    <property type="project" value="InterPro"/>
</dbReference>
<dbReference type="InterPro" id="IPR022637">
    <property type="entry name" value="DNA_polIII_beta_cen"/>
</dbReference>
<reference evidence="14 15" key="1">
    <citation type="submission" date="2020-08" db="EMBL/GenBank/DDBJ databases">
        <title>Functional genomics of gut bacteria from endangered species of beetles.</title>
        <authorList>
            <person name="Carlos-Shanley C."/>
        </authorList>
    </citation>
    <scope>NUCLEOTIDE SEQUENCE [LARGE SCALE GENOMIC DNA]</scope>
    <source>
        <strain evidence="14 15">S00224</strain>
    </source>
</reference>
<evidence type="ECO:0000256" key="3">
    <source>
        <dbReference type="ARBA" id="ARBA00021035"/>
    </source>
</evidence>
<keyword evidence="5 10" id="KW-0808">Transferase</keyword>
<evidence type="ECO:0000256" key="2">
    <source>
        <dbReference type="ARBA" id="ARBA00010752"/>
    </source>
</evidence>
<comment type="function">
    <text evidence="10">Confers DNA tethering and processivity to DNA polymerases and other proteins. Acts as a clamp, forming a ring around DNA (a reaction catalyzed by the clamp-loading complex) which diffuses in an ATP-independent manner freely and bidirectionally along dsDNA. Initially characterized for its ability to contact the catalytic subunit of DNA polymerase III (Pol III), a complex, multichain enzyme responsible for most of the replicative synthesis in bacteria; Pol III exhibits 3'-5' exonuclease proofreading activity. The beta chain is required for initiation of replication as well as for processivity of DNA replication.</text>
</comment>